<feature type="binding site" evidence="8">
    <location>
        <position position="283"/>
    </location>
    <ligand>
        <name>Zn(2+)</name>
        <dbReference type="ChEBI" id="CHEBI:29105"/>
        <label>2</label>
        <note>catalytic</note>
    </ligand>
</feature>
<comment type="cofactor">
    <cofactor evidence="8">
        <name>Zn(2+)</name>
        <dbReference type="ChEBI" id="CHEBI:29105"/>
    </cofactor>
    <text evidence="8">Binds 2 Zn(2+) ions.</text>
</comment>
<feature type="active site" description="Proton acceptor" evidence="8">
    <location>
        <position position="79"/>
    </location>
</feature>
<evidence type="ECO:0000256" key="5">
    <source>
        <dbReference type="ARBA" id="ARBA00022759"/>
    </source>
</evidence>
<evidence type="ECO:0000313" key="9">
    <source>
        <dbReference type="EMBL" id="MBD2752981.1"/>
    </source>
</evidence>
<comment type="catalytic activity">
    <reaction evidence="8">
        <text>Endonucleolytic cleavage of RNA, removing extra 3' nucleotides from tRNA precursor, generating 3' termini of tRNAs. A 3'-hydroxy group is left at the tRNA terminus and a 5'-phosphoryl group is left at the trailer molecule.</text>
        <dbReference type="EC" id="3.1.26.11"/>
    </reaction>
</comment>
<keyword evidence="7 8" id="KW-0862">Zinc</keyword>
<dbReference type="RefSeq" id="WP_191038638.1">
    <property type="nucleotide sequence ID" value="NZ_JACXAA010000002.1"/>
</dbReference>
<dbReference type="NCBIfam" id="NF000801">
    <property type="entry name" value="PRK00055.1-3"/>
    <property type="match status" value="1"/>
</dbReference>
<accession>A0A927GCY2</accession>
<dbReference type="Pfam" id="PF23023">
    <property type="entry name" value="Anti-Pycsar_Apyc1"/>
    <property type="match status" value="1"/>
</dbReference>
<reference evidence="9" key="1">
    <citation type="submission" date="2020-09" db="EMBL/GenBank/DDBJ databases">
        <authorList>
            <person name="Kim M.K."/>
        </authorList>
    </citation>
    <scope>NUCLEOTIDE SEQUENCE</scope>
    <source>
        <strain evidence="9">BT704</strain>
    </source>
</reference>
<proteinExistence type="inferred from homology"/>
<dbReference type="HAMAP" id="MF_01818">
    <property type="entry name" value="RNase_Z_BN"/>
    <property type="match status" value="1"/>
</dbReference>
<name>A0A927GCY2_9BACT</name>
<feature type="binding site" evidence="8">
    <location>
        <position position="80"/>
    </location>
    <ligand>
        <name>Zn(2+)</name>
        <dbReference type="ChEBI" id="CHEBI:29105"/>
        <label>2</label>
        <note>catalytic</note>
    </ligand>
</feature>
<keyword evidence="5 8" id="KW-0255">Endonuclease</keyword>
<dbReference type="AlphaFoldDB" id="A0A927GCY2"/>
<dbReference type="PANTHER" id="PTHR46018">
    <property type="entry name" value="ZINC PHOSPHODIESTERASE ELAC PROTEIN 1"/>
    <property type="match status" value="1"/>
</dbReference>
<feature type="binding site" evidence="8">
    <location>
        <position position="225"/>
    </location>
    <ligand>
        <name>Zn(2+)</name>
        <dbReference type="ChEBI" id="CHEBI:29105"/>
        <label>1</label>
        <note>catalytic</note>
    </ligand>
</feature>
<protein>
    <recommendedName>
        <fullName evidence="8">Ribonuclease Z</fullName>
        <shortName evidence="8">RNase Z</shortName>
        <ecNumber evidence="8">3.1.26.11</ecNumber>
    </recommendedName>
    <alternativeName>
        <fullName evidence="8">tRNA 3 endonuclease</fullName>
    </alternativeName>
    <alternativeName>
        <fullName evidence="8">tRNase Z</fullName>
    </alternativeName>
</protein>
<keyword evidence="6 8" id="KW-0378">Hydrolase</keyword>
<keyword evidence="3 8" id="KW-0540">Nuclease</keyword>
<sequence length="316" mass="35420">MIETEPDQNRPAHTPFALTILGAGSATPTLRLHQTAQLLTIGNDYMLIDCGEGTQLRLIEQRIRPGRLRYIFISHLHGDHYFGLAPLLSSLNLGGRTEDLYLFGPRGLDDVLTTIFRVSNSQLGYKLHFQVVDPDQSTFLLDHALLTVQSIPLQHRIDCTGFLFREKPQKPHLLRAKLPDDVPVAYLKQLKNGQDVLDANGQVLYATADYTEPGPAPRSYAYCSDTRYVEELIPQLQGVDLLYHEATFLEDNALRAAEVYHSTALQAATIAAKAQVGRLLIGHFSSRYKQFDLFLDEARTVFPETYLAIEGKTISI</sequence>
<dbReference type="Proteomes" id="UP000653797">
    <property type="component" value="Unassembled WGS sequence"/>
</dbReference>
<feature type="binding site" evidence="8">
    <location>
        <position position="79"/>
    </location>
    <ligand>
        <name>Zn(2+)</name>
        <dbReference type="ChEBI" id="CHEBI:29105"/>
        <label>2</label>
        <note>catalytic</note>
    </ligand>
</feature>
<feature type="binding site" evidence="8">
    <location>
        <position position="155"/>
    </location>
    <ligand>
        <name>Zn(2+)</name>
        <dbReference type="ChEBI" id="CHEBI:29105"/>
        <label>1</label>
        <note>catalytic</note>
    </ligand>
</feature>
<dbReference type="EMBL" id="JACXAA010000002">
    <property type="protein sequence ID" value="MBD2752981.1"/>
    <property type="molecule type" value="Genomic_DNA"/>
</dbReference>
<keyword evidence="2 8" id="KW-0819">tRNA processing</keyword>
<comment type="function">
    <text evidence="8">Zinc phosphodiesterase, which displays some tRNA 3'-processing endonuclease activity. Probably involved in tRNA maturation, by removing a 3'-trailer from precursor tRNA.</text>
</comment>
<dbReference type="Gene3D" id="3.60.15.10">
    <property type="entry name" value="Ribonuclease Z/Hydroxyacylglutathione hydrolase-like"/>
    <property type="match status" value="1"/>
</dbReference>
<evidence type="ECO:0000256" key="7">
    <source>
        <dbReference type="ARBA" id="ARBA00022833"/>
    </source>
</evidence>
<evidence type="ECO:0000256" key="8">
    <source>
        <dbReference type="HAMAP-Rule" id="MF_01818"/>
    </source>
</evidence>
<keyword evidence="4 8" id="KW-0479">Metal-binding</keyword>
<dbReference type="SUPFAM" id="SSF56281">
    <property type="entry name" value="Metallo-hydrolase/oxidoreductase"/>
    <property type="match status" value="1"/>
</dbReference>
<dbReference type="CDD" id="cd07717">
    <property type="entry name" value="RNaseZ_ZiPD-like_MBL-fold"/>
    <property type="match status" value="1"/>
</dbReference>
<keyword evidence="10" id="KW-1185">Reference proteome</keyword>
<gene>
    <name evidence="8" type="primary">rnz</name>
    <name evidence="9" type="ORF">IC230_08780</name>
</gene>
<dbReference type="PANTHER" id="PTHR46018:SF2">
    <property type="entry name" value="ZINC PHOSPHODIESTERASE ELAC PROTEIN 1"/>
    <property type="match status" value="1"/>
</dbReference>
<comment type="similarity">
    <text evidence="8">Belongs to the RNase Z family.</text>
</comment>
<comment type="caution">
    <text evidence="9">The sequence shown here is derived from an EMBL/GenBank/DDBJ whole genome shotgun (WGS) entry which is preliminary data.</text>
</comment>
<feature type="binding site" evidence="8">
    <location>
        <position position="75"/>
    </location>
    <ligand>
        <name>Zn(2+)</name>
        <dbReference type="ChEBI" id="CHEBI:29105"/>
        <label>1</label>
        <note>catalytic</note>
    </ligand>
</feature>
<dbReference type="InterPro" id="IPR036866">
    <property type="entry name" value="RibonucZ/Hydroxyglut_hydro"/>
</dbReference>
<feature type="binding site" evidence="8">
    <location>
        <position position="77"/>
    </location>
    <ligand>
        <name>Zn(2+)</name>
        <dbReference type="ChEBI" id="CHEBI:29105"/>
        <label>1</label>
        <note>catalytic</note>
    </ligand>
</feature>
<evidence type="ECO:0000256" key="6">
    <source>
        <dbReference type="ARBA" id="ARBA00022801"/>
    </source>
</evidence>
<dbReference type="GO" id="GO:0042781">
    <property type="term" value="F:3'-tRNA processing endoribonuclease activity"/>
    <property type="evidence" value="ECO:0007669"/>
    <property type="project" value="UniProtKB-UniRule"/>
</dbReference>
<dbReference type="GO" id="GO:0008270">
    <property type="term" value="F:zinc ion binding"/>
    <property type="evidence" value="ECO:0007669"/>
    <property type="project" value="UniProtKB-UniRule"/>
</dbReference>
<organism evidence="9 10">
    <name type="scientific">Spirosoma validum</name>
    <dbReference type="NCBI Taxonomy" id="2771355"/>
    <lineage>
        <taxon>Bacteria</taxon>
        <taxon>Pseudomonadati</taxon>
        <taxon>Bacteroidota</taxon>
        <taxon>Cytophagia</taxon>
        <taxon>Cytophagales</taxon>
        <taxon>Cytophagaceae</taxon>
        <taxon>Spirosoma</taxon>
    </lineage>
</organism>
<dbReference type="InterPro" id="IPR013471">
    <property type="entry name" value="RNase_Z/BN"/>
</dbReference>
<comment type="subunit">
    <text evidence="1 8">Homodimer.</text>
</comment>
<evidence type="ECO:0000256" key="3">
    <source>
        <dbReference type="ARBA" id="ARBA00022722"/>
    </source>
</evidence>
<evidence type="ECO:0000256" key="4">
    <source>
        <dbReference type="ARBA" id="ARBA00022723"/>
    </source>
</evidence>
<evidence type="ECO:0000256" key="1">
    <source>
        <dbReference type="ARBA" id="ARBA00011738"/>
    </source>
</evidence>
<feature type="binding site" evidence="8">
    <location>
        <position position="225"/>
    </location>
    <ligand>
        <name>Zn(2+)</name>
        <dbReference type="ChEBI" id="CHEBI:29105"/>
        <label>2</label>
        <note>catalytic</note>
    </ligand>
</feature>
<evidence type="ECO:0000256" key="2">
    <source>
        <dbReference type="ARBA" id="ARBA00022694"/>
    </source>
</evidence>
<evidence type="ECO:0000313" key="10">
    <source>
        <dbReference type="Proteomes" id="UP000653797"/>
    </source>
</evidence>
<dbReference type="EC" id="3.1.26.11" evidence="8"/>